<feature type="compositionally biased region" description="Polar residues" evidence="1">
    <location>
        <begin position="53"/>
        <end position="65"/>
    </location>
</feature>
<dbReference type="Pfam" id="PF05627">
    <property type="entry name" value="AvrRpt-cleavage"/>
    <property type="match status" value="1"/>
</dbReference>
<gene>
    <name evidence="3" type="ORF">DVH24_037348</name>
</gene>
<evidence type="ECO:0000313" key="4">
    <source>
        <dbReference type="Proteomes" id="UP000290289"/>
    </source>
</evidence>
<feature type="region of interest" description="Disordered" evidence="1">
    <location>
        <begin position="41"/>
        <end position="65"/>
    </location>
</feature>
<evidence type="ECO:0000256" key="1">
    <source>
        <dbReference type="SAM" id="MobiDB-lite"/>
    </source>
</evidence>
<evidence type="ECO:0000313" key="3">
    <source>
        <dbReference type="EMBL" id="RXH69564.1"/>
    </source>
</evidence>
<accession>A0A498HGW8</accession>
<keyword evidence="4" id="KW-1185">Reference proteome</keyword>
<proteinExistence type="predicted"/>
<dbReference type="AlphaFoldDB" id="A0A498HGW8"/>
<feature type="domain" description="RIN4 pathogenic type III effector avirulence factor Avr cleavage site" evidence="2">
    <location>
        <begin position="11"/>
        <end position="43"/>
    </location>
</feature>
<dbReference type="PANTHER" id="PTHR33159:SF47">
    <property type="entry name" value="RIN4 PATHOGENIC TYPE III EFFECTOR AVIRULENCE FACTOR AVR CLEAVAGE SITE DOMAIN-CONTAINING PROTEIN"/>
    <property type="match status" value="1"/>
</dbReference>
<dbReference type="STRING" id="3750.A0A498HGW8"/>
<dbReference type="GO" id="GO:0005886">
    <property type="term" value="C:plasma membrane"/>
    <property type="evidence" value="ECO:0007669"/>
    <property type="project" value="TreeGrafter"/>
</dbReference>
<dbReference type="InterPro" id="IPR008700">
    <property type="entry name" value="TypeIII_avirulence_cleave"/>
</dbReference>
<dbReference type="EMBL" id="RDQH01000343">
    <property type="protein sequence ID" value="RXH69564.1"/>
    <property type="molecule type" value="Genomic_DNA"/>
</dbReference>
<sequence length="75" mass="8439">MCVCFVQPEMGRPLPKFGDWDVNNPASAEGFTMIFTRARDQKMTNGPPDNGTPAPSSTKPINNQYPQEKKWFCCL</sequence>
<name>A0A498HGW8_MALDO</name>
<dbReference type="Proteomes" id="UP000290289">
    <property type="component" value="Chromosome 17"/>
</dbReference>
<protein>
    <recommendedName>
        <fullName evidence="2">RIN4 pathogenic type III effector avirulence factor Avr cleavage site domain-containing protein</fullName>
    </recommendedName>
</protein>
<evidence type="ECO:0000259" key="2">
    <source>
        <dbReference type="Pfam" id="PF05627"/>
    </source>
</evidence>
<comment type="caution">
    <text evidence="3">The sequence shown here is derived from an EMBL/GenBank/DDBJ whole genome shotgun (WGS) entry which is preliminary data.</text>
</comment>
<organism evidence="3 4">
    <name type="scientific">Malus domestica</name>
    <name type="common">Apple</name>
    <name type="synonym">Pyrus malus</name>
    <dbReference type="NCBI Taxonomy" id="3750"/>
    <lineage>
        <taxon>Eukaryota</taxon>
        <taxon>Viridiplantae</taxon>
        <taxon>Streptophyta</taxon>
        <taxon>Embryophyta</taxon>
        <taxon>Tracheophyta</taxon>
        <taxon>Spermatophyta</taxon>
        <taxon>Magnoliopsida</taxon>
        <taxon>eudicotyledons</taxon>
        <taxon>Gunneridae</taxon>
        <taxon>Pentapetalae</taxon>
        <taxon>rosids</taxon>
        <taxon>fabids</taxon>
        <taxon>Rosales</taxon>
        <taxon>Rosaceae</taxon>
        <taxon>Amygdaloideae</taxon>
        <taxon>Maleae</taxon>
        <taxon>Malus</taxon>
    </lineage>
</organism>
<dbReference type="InterPro" id="IPR040387">
    <property type="entry name" value="RIN4/NOI4"/>
</dbReference>
<reference evidence="3 4" key="1">
    <citation type="submission" date="2018-10" db="EMBL/GenBank/DDBJ databases">
        <title>A high-quality apple genome assembly.</title>
        <authorList>
            <person name="Hu J."/>
        </authorList>
    </citation>
    <scope>NUCLEOTIDE SEQUENCE [LARGE SCALE GENOMIC DNA]</scope>
    <source>
        <strain evidence="4">cv. HFTH1</strain>
        <tissue evidence="3">Young leaf</tissue>
    </source>
</reference>
<dbReference type="PANTHER" id="PTHR33159">
    <property type="entry name" value="RPM1-INTERACTING PROTEIN 4 (RIN4) FAMILY PROTEIN"/>
    <property type="match status" value="1"/>
</dbReference>